<dbReference type="Proteomes" id="UP000244817">
    <property type="component" value="Unassembled WGS sequence"/>
</dbReference>
<sequence length="113" mass="12305">MSDITHTGFFGDTEHTFALTDAMILELERLAGVGIGALYNRAISMQFSNADIVQTIRLGLIGGGMVPEQAKTLTDTYAVDRPMAETFPLALDILDARWSGNPTLEPETKETTE</sequence>
<comment type="caution">
    <text evidence="1">The sequence shown here is derived from an EMBL/GenBank/DDBJ whole genome shotgun (WGS) entry which is preliminary data.</text>
</comment>
<reference evidence="1 2" key="1">
    <citation type="submission" date="2018-04" db="EMBL/GenBank/DDBJ databases">
        <title>Pelagivirga bohaiensis gen. nov., sp. nov., a bacterium isolated from the Bohai Sea.</title>
        <authorList>
            <person name="Ji X."/>
        </authorList>
    </citation>
    <scope>NUCLEOTIDE SEQUENCE [LARGE SCALE GENOMIC DNA]</scope>
    <source>
        <strain evidence="1 2">BH-SD16</strain>
    </source>
</reference>
<dbReference type="EMBL" id="QCYG01000007">
    <property type="protein sequence ID" value="PVA06119.1"/>
    <property type="molecule type" value="Genomic_DNA"/>
</dbReference>
<gene>
    <name evidence="1" type="ORF">DC363_12470</name>
</gene>
<dbReference type="Pfam" id="PF11836">
    <property type="entry name" value="Phage_TAC_11"/>
    <property type="match status" value="1"/>
</dbReference>
<proteinExistence type="predicted"/>
<dbReference type="InterPro" id="IPR021791">
    <property type="entry name" value="Phage_TAC_11"/>
</dbReference>
<dbReference type="RefSeq" id="WP_108641487.1">
    <property type="nucleotide sequence ID" value="NZ_QCYG01000007.1"/>
</dbReference>
<dbReference type="OrthoDB" id="7509188at2"/>
<protein>
    <submittedName>
        <fullName evidence="1">Gene transfer agent family protein</fullName>
    </submittedName>
</protein>
<dbReference type="AlphaFoldDB" id="A0A2T7FVG3"/>
<organism evidence="1 2">
    <name type="scientific">Thalassorhabdomicrobium marinisediminis</name>
    <dbReference type="NCBI Taxonomy" id="2170577"/>
    <lineage>
        <taxon>Bacteria</taxon>
        <taxon>Pseudomonadati</taxon>
        <taxon>Pseudomonadota</taxon>
        <taxon>Alphaproteobacteria</taxon>
        <taxon>Rhodobacterales</taxon>
        <taxon>Paracoccaceae</taxon>
        <taxon>Thalassorhabdomicrobium</taxon>
    </lineage>
</organism>
<keyword evidence="2" id="KW-1185">Reference proteome</keyword>
<accession>A0A2T7FVG3</accession>
<evidence type="ECO:0000313" key="1">
    <source>
        <dbReference type="EMBL" id="PVA06119.1"/>
    </source>
</evidence>
<name>A0A2T7FVG3_9RHOB</name>
<evidence type="ECO:0000313" key="2">
    <source>
        <dbReference type="Proteomes" id="UP000244817"/>
    </source>
</evidence>